<gene>
    <name evidence="10" type="ORF">HBR001_LOCUS5288</name>
</gene>
<organism evidence="10 11">
    <name type="scientific">Hyaloperonospora brassicae</name>
    <name type="common">Brassica downy mildew</name>
    <name type="synonym">Peronospora brassicae</name>
    <dbReference type="NCBI Taxonomy" id="162125"/>
    <lineage>
        <taxon>Eukaryota</taxon>
        <taxon>Sar</taxon>
        <taxon>Stramenopiles</taxon>
        <taxon>Oomycota</taxon>
        <taxon>Peronosporomycetes</taxon>
        <taxon>Peronosporales</taxon>
        <taxon>Peronosporaceae</taxon>
        <taxon>Hyaloperonospora</taxon>
    </lineage>
</organism>
<keyword evidence="11" id="KW-1185">Reference proteome</keyword>
<comment type="similarity">
    <text evidence="2">Belongs to the COX20 family.</text>
</comment>
<proteinExistence type="inferred from homology"/>
<dbReference type="Proteomes" id="UP001162031">
    <property type="component" value="Unassembled WGS sequence"/>
</dbReference>
<evidence type="ECO:0000256" key="5">
    <source>
        <dbReference type="ARBA" id="ARBA00022792"/>
    </source>
</evidence>
<name>A0AAV0U5S2_HYABA</name>
<evidence type="ECO:0000256" key="7">
    <source>
        <dbReference type="ARBA" id="ARBA00023128"/>
    </source>
</evidence>
<evidence type="ECO:0000256" key="9">
    <source>
        <dbReference type="SAM" id="Phobius"/>
    </source>
</evidence>
<comment type="caution">
    <text evidence="10">The sequence shown here is derived from an EMBL/GenBank/DDBJ whole genome shotgun (WGS) entry which is preliminary data.</text>
</comment>
<keyword evidence="4 9" id="KW-0812">Transmembrane</keyword>
<evidence type="ECO:0000256" key="2">
    <source>
        <dbReference type="ARBA" id="ARBA00009575"/>
    </source>
</evidence>
<evidence type="ECO:0000256" key="3">
    <source>
        <dbReference type="ARBA" id="ARBA00017689"/>
    </source>
</evidence>
<accession>A0AAV0U5S2</accession>
<keyword evidence="5" id="KW-0999">Mitochondrion inner membrane</keyword>
<dbReference type="GO" id="GO:0033617">
    <property type="term" value="P:mitochondrial respiratory chain complex IV assembly"/>
    <property type="evidence" value="ECO:0007669"/>
    <property type="project" value="InterPro"/>
</dbReference>
<dbReference type="PANTHER" id="PTHR31586:SF1">
    <property type="entry name" value="CYTOCHROME C OXIDASE ASSEMBLY PROTEIN COX20, MITOCHONDRIAL"/>
    <property type="match status" value="1"/>
</dbReference>
<evidence type="ECO:0000256" key="4">
    <source>
        <dbReference type="ARBA" id="ARBA00022692"/>
    </source>
</evidence>
<dbReference type="EMBL" id="CANTFL010001112">
    <property type="protein sequence ID" value="CAI5731728.1"/>
    <property type="molecule type" value="Genomic_DNA"/>
</dbReference>
<evidence type="ECO:0000256" key="6">
    <source>
        <dbReference type="ARBA" id="ARBA00022989"/>
    </source>
</evidence>
<sequence length="108" mass="11895">MSSTDVVLKNPPCFRSGLMWGIAMGVAIGAHRFRITKSARKACDGAVFAFGLVGSGSWLLCTASYRARAQQTRAFMEAMNDPNRKVEAQEFLRSRVHAAPSDDEEQQQ</sequence>
<evidence type="ECO:0000256" key="8">
    <source>
        <dbReference type="ARBA" id="ARBA00023136"/>
    </source>
</evidence>
<feature type="transmembrane region" description="Helical" evidence="9">
    <location>
        <begin position="45"/>
        <end position="65"/>
    </location>
</feature>
<feature type="transmembrane region" description="Helical" evidence="9">
    <location>
        <begin position="17"/>
        <end position="33"/>
    </location>
</feature>
<dbReference type="AlphaFoldDB" id="A0AAV0U5S2"/>
<keyword evidence="7" id="KW-0496">Mitochondrion</keyword>
<dbReference type="PANTHER" id="PTHR31586">
    <property type="entry name" value="CYTOCHROME C OXIDASE PROTEIN 20"/>
    <property type="match status" value="1"/>
</dbReference>
<keyword evidence="8 9" id="KW-0472">Membrane</keyword>
<dbReference type="GO" id="GO:0005743">
    <property type="term" value="C:mitochondrial inner membrane"/>
    <property type="evidence" value="ECO:0007669"/>
    <property type="project" value="UniProtKB-SubCell"/>
</dbReference>
<evidence type="ECO:0000313" key="11">
    <source>
        <dbReference type="Proteomes" id="UP001162031"/>
    </source>
</evidence>
<protein>
    <recommendedName>
        <fullName evidence="3">Cytochrome c oxidase assembly protein COX20, mitochondrial</fullName>
    </recommendedName>
</protein>
<reference evidence="10" key="1">
    <citation type="submission" date="2022-12" db="EMBL/GenBank/DDBJ databases">
        <authorList>
            <person name="Webb A."/>
        </authorList>
    </citation>
    <scope>NUCLEOTIDE SEQUENCE</scope>
    <source>
        <strain evidence="10">Hp1</strain>
    </source>
</reference>
<dbReference type="InterPro" id="IPR022533">
    <property type="entry name" value="Cox20"/>
</dbReference>
<comment type="subcellular location">
    <subcellularLocation>
        <location evidence="1">Mitochondrion inner membrane</location>
    </subcellularLocation>
</comment>
<evidence type="ECO:0000256" key="1">
    <source>
        <dbReference type="ARBA" id="ARBA00004273"/>
    </source>
</evidence>
<evidence type="ECO:0000313" key="10">
    <source>
        <dbReference type="EMBL" id="CAI5731728.1"/>
    </source>
</evidence>
<keyword evidence="6 9" id="KW-1133">Transmembrane helix</keyword>
<dbReference type="Pfam" id="PF12597">
    <property type="entry name" value="Cox20"/>
    <property type="match status" value="1"/>
</dbReference>